<accession>A0A1T4KQA8</accession>
<dbReference type="AlphaFoldDB" id="A0A1T4KQA8"/>
<evidence type="ECO:0000256" key="1">
    <source>
        <dbReference type="SAM" id="SignalP"/>
    </source>
</evidence>
<feature type="chain" id="PRO_5013069292" evidence="1">
    <location>
        <begin position="22"/>
        <end position="520"/>
    </location>
</feature>
<evidence type="ECO:0000313" key="3">
    <source>
        <dbReference type="EMBL" id="SJZ44591.1"/>
    </source>
</evidence>
<protein>
    <submittedName>
        <fullName evidence="3">Por secretion system C-terminal sorting domain-containing protein</fullName>
    </submittedName>
</protein>
<feature type="signal peptide" evidence="1">
    <location>
        <begin position="1"/>
        <end position="21"/>
    </location>
</feature>
<evidence type="ECO:0000313" key="4">
    <source>
        <dbReference type="Proteomes" id="UP000190121"/>
    </source>
</evidence>
<dbReference type="RefSeq" id="WP_078736112.1">
    <property type="nucleotide sequence ID" value="NZ_FUXE01000001.1"/>
</dbReference>
<keyword evidence="4" id="KW-1185">Reference proteome</keyword>
<feature type="domain" description="Secretion system C-terminal sorting" evidence="2">
    <location>
        <begin position="452"/>
        <end position="516"/>
    </location>
</feature>
<proteinExistence type="predicted"/>
<reference evidence="4" key="1">
    <citation type="submission" date="2017-02" db="EMBL/GenBank/DDBJ databases">
        <authorList>
            <person name="Varghese N."/>
            <person name="Submissions S."/>
        </authorList>
    </citation>
    <scope>NUCLEOTIDE SEQUENCE [LARGE SCALE GENOMIC DNA]</scope>
    <source>
        <strain evidence="4">ATCC 51356</strain>
    </source>
</reference>
<keyword evidence="1" id="KW-0732">Signal</keyword>
<dbReference type="NCBIfam" id="TIGR04183">
    <property type="entry name" value="Por_Secre_tail"/>
    <property type="match status" value="1"/>
</dbReference>
<dbReference type="InterPro" id="IPR026444">
    <property type="entry name" value="Secre_tail"/>
</dbReference>
<dbReference type="STRING" id="29524.SAMN02745171_00145"/>
<dbReference type="OrthoDB" id="1012803at2"/>
<name>A0A1T4KQA8_9PORP</name>
<sequence length="520" mass="58302">MRPAKLLSLSLLTVFTLCLQAQSSKVEVLRVGIPWSPQGISPNGRFISGTRQYEEAYFYDTETKKLHTQACQSGTSQLVFFDVSDDGTVVGKTDDGHPATYKNGNWTLLPTPSAPFGDASAVYIINSDGSRILGQVAIKPDGGKPYEVVPSLWERVGENEWKHTALPVPPKDFLNEGAPQFVSPRQMSEDGKTIVGLIINQTGKYMMQILYERQEDGSWEYSLPFLSVFCDMSKYQELKALEPDFKKMVTAKPGSQEYFQQIESYNKAFAKWDYMMKTNWLTGNEVLTLPILMSENGKYIASAWMKNTYSYEEGSMEVQKKQEYHPTLYNIKDKTFTHFPALKGYAPLGVTNKGNMICTDNIHIYIIDVSQPDKVYKMPDWIKEKYNVDIMAFLPENTKYMKSPIINGEGNLIACKYITAHPDNSLDLQDIFCVRITNDVAVEKVEQNSLKVHPNPTKGIVKIEGATPSKELRVMSMQGELLLSSQTDLLGNGTIDLTPLASGAYLIGVKGEKSTVLIKE</sequence>
<evidence type="ECO:0000259" key="2">
    <source>
        <dbReference type="Pfam" id="PF18962"/>
    </source>
</evidence>
<organism evidence="3 4">
    <name type="scientific">Porphyromonas circumdentaria</name>
    <dbReference type="NCBI Taxonomy" id="29524"/>
    <lineage>
        <taxon>Bacteria</taxon>
        <taxon>Pseudomonadati</taxon>
        <taxon>Bacteroidota</taxon>
        <taxon>Bacteroidia</taxon>
        <taxon>Bacteroidales</taxon>
        <taxon>Porphyromonadaceae</taxon>
        <taxon>Porphyromonas</taxon>
    </lineage>
</organism>
<dbReference type="Pfam" id="PF18962">
    <property type="entry name" value="Por_Secre_tail"/>
    <property type="match status" value="1"/>
</dbReference>
<dbReference type="Proteomes" id="UP000190121">
    <property type="component" value="Unassembled WGS sequence"/>
</dbReference>
<dbReference type="EMBL" id="FUXE01000001">
    <property type="protein sequence ID" value="SJZ44591.1"/>
    <property type="molecule type" value="Genomic_DNA"/>
</dbReference>
<gene>
    <name evidence="3" type="ORF">SAMN02745171_00145</name>
</gene>